<dbReference type="PANTHER" id="PTHR31025">
    <property type="entry name" value="SI:CH211-196P9.1-RELATED"/>
    <property type="match status" value="1"/>
</dbReference>
<name>A0AA47NDM8_MERPO</name>
<feature type="region of interest" description="Disordered" evidence="1">
    <location>
        <begin position="167"/>
        <end position="191"/>
    </location>
</feature>
<keyword evidence="3" id="KW-1185">Reference proteome</keyword>
<accession>A0AA47NDM8</accession>
<evidence type="ECO:0000313" key="3">
    <source>
        <dbReference type="Proteomes" id="UP001174136"/>
    </source>
</evidence>
<feature type="compositionally biased region" description="Low complexity" evidence="1">
    <location>
        <begin position="63"/>
        <end position="89"/>
    </location>
</feature>
<organism evidence="2 3">
    <name type="scientific">Merluccius polli</name>
    <name type="common">Benguela hake</name>
    <name type="synonym">Merluccius cadenati</name>
    <dbReference type="NCBI Taxonomy" id="89951"/>
    <lineage>
        <taxon>Eukaryota</taxon>
        <taxon>Metazoa</taxon>
        <taxon>Chordata</taxon>
        <taxon>Craniata</taxon>
        <taxon>Vertebrata</taxon>
        <taxon>Euteleostomi</taxon>
        <taxon>Actinopterygii</taxon>
        <taxon>Neopterygii</taxon>
        <taxon>Teleostei</taxon>
        <taxon>Neoteleostei</taxon>
        <taxon>Acanthomorphata</taxon>
        <taxon>Zeiogadaria</taxon>
        <taxon>Gadariae</taxon>
        <taxon>Gadiformes</taxon>
        <taxon>Gadoidei</taxon>
        <taxon>Merlucciidae</taxon>
        <taxon>Merluccius</taxon>
    </lineage>
</organism>
<dbReference type="Proteomes" id="UP001174136">
    <property type="component" value="Unassembled WGS sequence"/>
</dbReference>
<evidence type="ECO:0000313" key="2">
    <source>
        <dbReference type="EMBL" id="KAK0156640.1"/>
    </source>
</evidence>
<reference evidence="2" key="1">
    <citation type="journal article" date="2023" name="Front. Mar. Sci.">
        <title>A new Merluccius polli reference genome to investigate the effects of global change in West African waters.</title>
        <authorList>
            <person name="Mateo J.L."/>
            <person name="Blanco-Fernandez C."/>
            <person name="Garcia-Vazquez E."/>
            <person name="Machado-Schiaffino G."/>
        </authorList>
    </citation>
    <scope>NUCLEOTIDE SEQUENCE</scope>
    <source>
        <strain evidence="2">C29</strain>
        <tissue evidence="2">Fin</tissue>
    </source>
</reference>
<feature type="compositionally biased region" description="Polar residues" evidence="1">
    <location>
        <begin position="167"/>
        <end position="184"/>
    </location>
</feature>
<evidence type="ECO:0000256" key="1">
    <source>
        <dbReference type="SAM" id="MobiDB-lite"/>
    </source>
</evidence>
<comment type="caution">
    <text evidence="2">The sequence shown here is derived from an EMBL/GenBank/DDBJ whole genome shotgun (WGS) entry which is preliminary data.</text>
</comment>
<dbReference type="AlphaFoldDB" id="A0AA47NDM8"/>
<proteinExistence type="predicted"/>
<feature type="region of interest" description="Disordered" evidence="1">
    <location>
        <begin position="63"/>
        <end position="98"/>
    </location>
</feature>
<sequence length="485" mass="54440">MAIIVRALPNLSEDTQMLLILSLQSSGLESKEDLKYVQKEDVADLLPVIQVRKLLDAFNPTPTLSPSPLESTSSPSATSSSDLSDLSSPINRRLPPQISTSWPEKFQVPWDRMPLEIRSAIANGKRPTPAERRQMVKVLVDEIRKCEANPTRSQCLTVKTRIENINRESSFTSHQTSRASGSSSGHKRGPTDTYGCTRFQPELPPGETDDTVEQKCTRLEEIYSQEVAGGIQRAEVSSLMETTFYLLNAFPAPSTEDIRSKWPYLFNQRCIYAHFELLCCMCCVSWSFPWKNEYFQSKPTNKDVQTVFSQSEGTDVALLVVQLLMAHFTETTDALILLADVSATVDDVEKTLTLPPTPRGTERVTTGRWMISLEGHVQCEGIQPTFMTGLAALFSLYHIFNLQYQEDAACTLEFIQRRFIGINPERGSKASWGKIISKKTGKVVQKMSHTFNPHVSTLPKNLMDFESCIGSKLRRFFISSALKYG</sequence>
<dbReference type="PANTHER" id="PTHR31025:SF30">
    <property type="entry name" value="SI:DKEY-15H8.17"/>
    <property type="match status" value="1"/>
</dbReference>
<dbReference type="EMBL" id="JAOPHQ010000001">
    <property type="protein sequence ID" value="KAK0156640.1"/>
    <property type="molecule type" value="Genomic_DNA"/>
</dbReference>
<protein>
    <submittedName>
        <fullName evidence="2">Uncharacterized protein</fullName>
    </submittedName>
</protein>
<gene>
    <name evidence="2" type="ORF">N1851_000115</name>
</gene>